<keyword evidence="2" id="KW-1133">Transmembrane helix</keyword>
<sequence length="226" mass="26350">MDFKFFKKSLPTLIFLLVFSAVAIPVFYHLLKVDKKLKIYNPADVNPNLVDVTLKHIRKNHTISDFELINQNGEIITNNNYKDKIYVADFFFTRCQTICIAMAYNMSELQEFYKQDDDIMFLSHSVTPTIDSVSVLKEYAERKGVIDAKWNVTTGSKKHIYELARKSYFAVLEGGDGGENDFIHTEQFVLIDKERRIRGFYDGTEKEDMVKLKKDVALLKEEYTRE</sequence>
<feature type="transmembrane region" description="Helical" evidence="2">
    <location>
        <begin position="12"/>
        <end position="31"/>
    </location>
</feature>
<keyword evidence="4" id="KW-1185">Reference proteome</keyword>
<comment type="caution">
    <text evidence="3">The sequence shown here is derived from an EMBL/GenBank/DDBJ whole genome shotgun (WGS) entry which is preliminary data.</text>
</comment>
<dbReference type="Pfam" id="PF02630">
    <property type="entry name" value="SCO1-SenC"/>
    <property type="match status" value="1"/>
</dbReference>
<dbReference type="Gene3D" id="3.40.30.10">
    <property type="entry name" value="Glutaredoxin"/>
    <property type="match status" value="1"/>
</dbReference>
<reference evidence="3" key="1">
    <citation type="submission" date="2023-02" db="EMBL/GenBank/DDBJ databases">
        <title>Polaribacter ponticola sp. nov., isolated from seawater.</title>
        <authorList>
            <person name="Baek J.H."/>
            <person name="Kim J.M."/>
            <person name="Choi D.G."/>
            <person name="Jeon C.O."/>
        </authorList>
    </citation>
    <scope>NUCLEOTIDE SEQUENCE</scope>
    <source>
        <strain evidence="3">MSW5</strain>
    </source>
</reference>
<dbReference type="EMBL" id="JAOSLC020000002">
    <property type="protein sequence ID" value="MDD7913573.1"/>
    <property type="molecule type" value="Genomic_DNA"/>
</dbReference>
<dbReference type="SUPFAM" id="SSF52833">
    <property type="entry name" value="Thioredoxin-like"/>
    <property type="match status" value="1"/>
</dbReference>
<dbReference type="CDD" id="cd02968">
    <property type="entry name" value="SCO"/>
    <property type="match status" value="1"/>
</dbReference>
<dbReference type="PANTHER" id="PTHR12151:SF25">
    <property type="entry name" value="LINALOOL DEHYDRATASE_ISOMERASE DOMAIN-CONTAINING PROTEIN"/>
    <property type="match status" value="1"/>
</dbReference>
<name>A0ABT5S642_9FLAO</name>
<keyword evidence="2" id="KW-0812">Transmembrane</keyword>
<evidence type="ECO:0000256" key="2">
    <source>
        <dbReference type="SAM" id="Phobius"/>
    </source>
</evidence>
<protein>
    <submittedName>
        <fullName evidence="3">SCO family protein</fullName>
    </submittedName>
</protein>
<dbReference type="InterPro" id="IPR036249">
    <property type="entry name" value="Thioredoxin-like_sf"/>
</dbReference>
<evidence type="ECO:0000313" key="3">
    <source>
        <dbReference type="EMBL" id="MDD7913573.1"/>
    </source>
</evidence>
<accession>A0ABT5S642</accession>
<dbReference type="RefSeq" id="WP_265726331.1">
    <property type="nucleotide sequence ID" value="NZ_JAOSLC020000002.1"/>
</dbReference>
<comment type="similarity">
    <text evidence="1">Belongs to the SCO1/2 family.</text>
</comment>
<keyword evidence="2" id="KW-0472">Membrane</keyword>
<dbReference type="InterPro" id="IPR003782">
    <property type="entry name" value="SCO1/SenC"/>
</dbReference>
<dbReference type="Proteomes" id="UP001151478">
    <property type="component" value="Unassembled WGS sequence"/>
</dbReference>
<gene>
    <name evidence="3" type="ORF">N5A56_003685</name>
</gene>
<evidence type="ECO:0000256" key="1">
    <source>
        <dbReference type="ARBA" id="ARBA00010996"/>
    </source>
</evidence>
<evidence type="ECO:0000313" key="4">
    <source>
        <dbReference type="Proteomes" id="UP001151478"/>
    </source>
</evidence>
<dbReference type="PANTHER" id="PTHR12151">
    <property type="entry name" value="ELECTRON TRANSPORT PROTIN SCO1/SENC FAMILY MEMBER"/>
    <property type="match status" value="1"/>
</dbReference>
<proteinExistence type="inferred from homology"/>
<organism evidence="3 4">
    <name type="scientific">Polaribacter ponticola</name>
    <dbReference type="NCBI Taxonomy" id="2978475"/>
    <lineage>
        <taxon>Bacteria</taxon>
        <taxon>Pseudomonadati</taxon>
        <taxon>Bacteroidota</taxon>
        <taxon>Flavobacteriia</taxon>
        <taxon>Flavobacteriales</taxon>
        <taxon>Flavobacteriaceae</taxon>
    </lineage>
</organism>